<feature type="region of interest" description="Disordered" evidence="1">
    <location>
        <begin position="102"/>
        <end position="124"/>
    </location>
</feature>
<dbReference type="EMBL" id="DQ374075">
    <property type="protein sequence ID" value="ABD83297.1"/>
    <property type="molecule type" value="Genomic_DNA"/>
</dbReference>
<keyword evidence="2" id="KW-0732">Signal</keyword>
<evidence type="ECO:0000256" key="1">
    <source>
        <dbReference type="SAM" id="MobiDB-lite"/>
    </source>
</evidence>
<name>Q20CC8_BETVU</name>
<dbReference type="AlphaFoldDB" id="Q20CC8"/>
<evidence type="ECO:0000256" key="2">
    <source>
        <dbReference type="SAM" id="SignalP"/>
    </source>
</evidence>
<sequence length="124" mass="13542">MVHYSFKKPLVRWLIMVVLLLAVAAMTVECNYTMASGSSEAAANEMRGDTEGAKKMGCQIGKEAQESAETWTDWGKEKIAGGQENSGNLKGKISEISKEVSTKAKDAYKQGKEKAHEAVDQEEL</sequence>
<evidence type="ECO:0000313" key="3">
    <source>
        <dbReference type="EMBL" id="ABD83297.1"/>
    </source>
</evidence>
<organism evidence="3">
    <name type="scientific">Beta vulgaris</name>
    <name type="common">Sugar beet</name>
    <dbReference type="NCBI Taxonomy" id="161934"/>
    <lineage>
        <taxon>Eukaryota</taxon>
        <taxon>Viridiplantae</taxon>
        <taxon>Streptophyta</taxon>
        <taxon>Embryophyta</taxon>
        <taxon>Tracheophyta</taxon>
        <taxon>Spermatophyta</taxon>
        <taxon>Magnoliopsida</taxon>
        <taxon>eudicotyledons</taxon>
        <taxon>Gunneridae</taxon>
        <taxon>Pentapetalae</taxon>
        <taxon>Caryophyllales</taxon>
        <taxon>Chenopodiaceae</taxon>
        <taxon>Betoideae</taxon>
        <taxon>Beta</taxon>
    </lineage>
</organism>
<feature type="signal peptide" evidence="2">
    <location>
        <begin position="1"/>
        <end position="25"/>
    </location>
</feature>
<proteinExistence type="predicted"/>
<protein>
    <submittedName>
        <fullName evidence="3">Fgenesh protein 84</fullName>
    </submittedName>
</protein>
<feature type="chain" id="PRO_5004199136" evidence="2">
    <location>
        <begin position="26"/>
        <end position="124"/>
    </location>
</feature>
<reference evidence="3" key="1">
    <citation type="journal article" date="2006" name="Mol. Genet. Genomics">
        <title>A complete physical map of a wild beet (Beta procumbens) translocation in sugar beet.</title>
        <authorList>
            <person name="Schulte D."/>
            <person name="Cai D."/>
            <person name="Kleine M."/>
            <person name="Fan L."/>
            <person name="Wang S."/>
            <person name="Jung C."/>
        </authorList>
    </citation>
    <scope>NUCLEOTIDE SEQUENCE</scope>
</reference>
<accession>Q20CC8</accession>